<dbReference type="InterPro" id="IPR005064">
    <property type="entry name" value="BUG"/>
</dbReference>
<proteinExistence type="inferred from homology"/>
<dbReference type="Pfam" id="PF03401">
    <property type="entry name" value="TctC"/>
    <property type="match status" value="1"/>
</dbReference>
<comment type="similarity">
    <text evidence="1">Belongs to the UPF0065 (bug) family.</text>
</comment>
<evidence type="ECO:0000256" key="1">
    <source>
        <dbReference type="ARBA" id="ARBA00006987"/>
    </source>
</evidence>
<evidence type="ECO:0000313" key="3">
    <source>
        <dbReference type="Proteomes" id="UP000461670"/>
    </source>
</evidence>
<organism evidence="2 3">
    <name type="scientific">Paracidovorax wautersii</name>
    <dbReference type="NCBI Taxonomy" id="1177982"/>
    <lineage>
        <taxon>Bacteria</taxon>
        <taxon>Pseudomonadati</taxon>
        <taxon>Pseudomonadota</taxon>
        <taxon>Betaproteobacteria</taxon>
        <taxon>Burkholderiales</taxon>
        <taxon>Comamonadaceae</taxon>
        <taxon>Paracidovorax</taxon>
    </lineage>
</organism>
<dbReference type="EMBL" id="WNDQ01000039">
    <property type="protein sequence ID" value="KAF1020235.1"/>
    <property type="molecule type" value="Genomic_DNA"/>
</dbReference>
<name>A0A7V8FMQ2_9BURK</name>
<dbReference type="InterPro" id="IPR042100">
    <property type="entry name" value="Bug_dom1"/>
</dbReference>
<sequence length="133" mass="13803">MGIETPISLLGAVLQGRASGSNRPIQCAVLAGRATADIPAGTRLAMGGHHHDVTGVQAVLLLREQAPAGVPPAIVDKLAAALQQALQAPDVRQRISSVGGEIFPGGRAEMADFIAQQTQRMGQVVRDGNIRPE</sequence>
<gene>
    <name evidence="2" type="ORF">GAK30_02659</name>
</gene>
<dbReference type="Proteomes" id="UP000461670">
    <property type="component" value="Unassembled WGS sequence"/>
</dbReference>
<reference evidence="3" key="1">
    <citation type="journal article" date="2020" name="MBio">
        <title>Horizontal gene transfer to a defensive symbiont with a reduced genome amongst a multipartite beetle microbiome.</title>
        <authorList>
            <person name="Waterworth S.C."/>
            <person name="Florez L.V."/>
            <person name="Rees E.R."/>
            <person name="Hertweck C."/>
            <person name="Kaltenpoth M."/>
            <person name="Kwan J.C."/>
        </authorList>
    </citation>
    <scope>NUCLEOTIDE SEQUENCE [LARGE SCALE GENOMIC DNA]</scope>
</reference>
<dbReference type="Gene3D" id="3.40.190.150">
    <property type="entry name" value="Bordetella uptake gene, domain 1"/>
    <property type="match status" value="1"/>
</dbReference>
<protein>
    <recommendedName>
        <fullName evidence="4">Tripartite tricarboxylate transporter family receptor</fullName>
    </recommendedName>
</protein>
<accession>A0A7V8FMQ2</accession>
<evidence type="ECO:0000313" key="2">
    <source>
        <dbReference type="EMBL" id="KAF1020235.1"/>
    </source>
</evidence>
<dbReference type="AlphaFoldDB" id="A0A7V8FMQ2"/>
<evidence type="ECO:0008006" key="4">
    <source>
        <dbReference type="Google" id="ProtNLM"/>
    </source>
</evidence>
<comment type="caution">
    <text evidence="2">The sequence shown here is derived from an EMBL/GenBank/DDBJ whole genome shotgun (WGS) entry which is preliminary data.</text>
</comment>